<protein>
    <recommendedName>
        <fullName evidence="1">Insertion element IS150 protein InsJ-like helix-turn-helix domain-containing protein</fullName>
    </recommendedName>
</protein>
<evidence type="ECO:0000313" key="3">
    <source>
        <dbReference type="Proteomes" id="UP000660611"/>
    </source>
</evidence>
<dbReference type="Gene3D" id="1.10.10.10">
    <property type="entry name" value="Winged helix-like DNA-binding domain superfamily/Winged helix DNA-binding domain"/>
    <property type="match status" value="1"/>
</dbReference>
<dbReference type="AlphaFoldDB" id="A0A919UC56"/>
<dbReference type="InterPro" id="IPR036388">
    <property type="entry name" value="WH-like_DNA-bd_sf"/>
</dbReference>
<dbReference type="EMBL" id="BONQ01000067">
    <property type="protein sequence ID" value="GIG46270.1"/>
    <property type="molecule type" value="Genomic_DNA"/>
</dbReference>
<feature type="domain" description="Insertion element IS150 protein InsJ-like helix-turn-helix" evidence="1">
    <location>
        <begin position="11"/>
        <end position="59"/>
    </location>
</feature>
<keyword evidence="3" id="KW-1185">Reference proteome</keyword>
<name>A0A919UC56_9ACTN</name>
<sequence>MPLKVMDVVEQRLRIVAEVEAGRLTVRDTAVVFGASRTRLHEWLTRYRVDGAAGLVPRPLCRQPTDDFNHGEFAQPEGSPGL</sequence>
<evidence type="ECO:0000259" key="1">
    <source>
        <dbReference type="Pfam" id="PF13518"/>
    </source>
</evidence>
<dbReference type="Proteomes" id="UP000660611">
    <property type="component" value="Unassembled WGS sequence"/>
</dbReference>
<organism evidence="2 3">
    <name type="scientific">Dactylosporangium siamense</name>
    <dbReference type="NCBI Taxonomy" id="685454"/>
    <lineage>
        <taxon>Bacteria</taxon>
        <taxon>Bacillati</taxon>
        <taxon>Actinomycetota</taxon>
        <taxon>Actinomycetes</taxon>
        <taxon>Micromonosporales</taxon>
        <taxon>Micromonosporaceae</taxon>
        <taxon>Dactylosporangium</taxon>
    </lineage>
</organism>
<comment type="caution">
    <text evidence="2">The sequence shown here is derived from an EMBL/GenBank/DDBJ whole genome shotgun (WGS) entry which is preliminary data.</text>
</comment>
<dbReference type="RefSeq" id="WP_203848050.1">
    <property type="nucleotide sequence ID" value="NZ_BONQ01000067.1"/>
</dbReference>
<dbReference type="GO" id="GO:0043565">
    <property type="term" value="F:sequence-specific DNA binding"/>
    <property type="evidence" value="ECO:0007669"/>
    <property type="project" value="InterPro"/>
</dbReference>
<reference evidence="2" key="1">
    <citation type="submission" date="2021-01" db="EMBL/GenBank/DDBJ databases">
        <title>Whole genome shotgun sequence of Dactylosporangium siamense NBRC 106093.</title>
        <authorList>
            <person name="Komaki H."/>
            <person name="Tamura T."/>
        </authorList>
    </citation>
    <scope>NUCLEOTIDE SEQUENCE</scope>
    <source>
        <strain evidence="2">NBRC 106093</strain>
    </source>
</reference>
<gene>
    <name evidence="2" type="ORF">Dsi01nite_043110</name>
</gene>
<proteinExistence type="predicted"/>
<dbReference type="InterPro" id="IPR010921">
    <property type="entry name" value="Trp_repressor/repl_initiator"/>
</dbReference>
<accession>A0A919UC56</accession>
<dbReference type="Pfam" id="PF13518">
    <property type="entry name" value="HTH_28"/>
    <property type="match status" value="1"/>
</dbReference>
<dbReference type="SUPFAM" id="SSF48295">
    <property type="entry name" value="TrpR-like"/>
    <property type="match status" value="1"/>
</dbReference>
<evidence type="ECO:0000313" key="2">
    <source>
        <dbReference type="EMBL" id="GIG46270.1"/>
    </source>
</evidence>
<dbReference type="InterPro" id="IPR055247">
    <property type="entry name" value="InsJ-like_HTH"/>
</dbReference>